<dbReference type="KEGG" id="ddu:GF1_16180"/>
<proteinExistence type="predicted"/>
<organism evidence="1 2">
    <name type="scientific">Desulfolithobacter dissulfuricans</name>
    <dbReference type="NCBI Taxonomy" id="2795293"/>
    <lineage>
        <taxon>Bacteria</taxon>
        <taxon>Pseudomonadati</taxon>
        <taxon>Thermodesulfobacteriota</taxon>
        <taxon>Desulfobulbia</taxon>
        <taxon>Desulfobulbales</taxon>
        <taxon>Desulfobulbaceae</taxon>
        <taxon>Desulfolithobacter</taxon>
    </lineage>
</organism>
<accession>A0A915U2D9</accession>
<dbReference type="EMBL" id="AP024233">
    <property type="protein sequence ID" value="BCO09242.1"/>
    <property type="molecule type" value="Genomic_DNA"/>
</dbReference>
<name>A0A915U2D9_9BACT</name>
<sequence length="71" mass="7619">MNLILPVYLPRPDGTRLNELLKSFSELNAKVAESTFFGATQPLDGRHFAGVGRLLAGVESVQPPGKIGPKT</sequence>
<gene>
    <name evidence="1" type="ORF">GF1_16180</name>
</gene>
<reference evidence="1" key="1">
    <citation type="submission" date="2020-12" db="EMBL/GenBank/DDBJ databases">
        <title>Desulfobium dissulfuricans gen. nov., sp. nov., a novel mesophilic, sulfate-reducing bacterium isolated from a deep-sea hydrothermal vent.</title>
        <authorList>
            <person name="Hashimoto Y."/>
            <person name="Tame A."/>
            <person name="Sawayama S."/>
            <person name="Miyazaki J."/>
            <person name="Takai K."/>
            <person name="Nakagawa S."/>
        </authorList>
    </citation>
    <scope>NUCLEOTIDE SEQUENCE</scope>
    <source>
        <strain evidence="1">GF1</strain>
    </source>
</reference>
<dbReference type="Proteomes" id="UP001063350">
    <property type="component" value="Chromosome"/>
</dbReference>
<protein>
    <submittedName>
        <fullName evidence="1">Uncharacterized protein</fullName>
    </submittedName>
</protein>
<dbReference type="AlphaFoldDB" id="A0A915U2D9"/>
<evidence type="ECO:0000313" key="2">
    <source>
        <dbReference type="Proteomes" id="UP001063350"/>
    </source>
</evidence>
<keyword evidence="2" id="KW-1185">Reference proteome</keyword>
<evidence type="ECO:0000313" key="1">
    <source>
        <dbReference type="EMBL" id="BCO09242.1"/>
    </source>
</evidence>